<evidence type="ECO:0000313" key="1">
    <source>
        <dbReference type="EMBL" id="MBE1530561.1"/>
    </source>
</evidence>
<accession>A0ABR9JJ36</accession>
<organism evidence="1 2">
    <name type="scientific">Actinomadura algeriensis</name>
    <dbReference type="NCBI Taxonomy" id="1679523"/>
    <lineage>
        <taxon>Bacteria</taxon>
        <taxon>Bacillati</taxon>
        <taxon>Actinomycetota</taxon>
        <taxon>Actinomycetes</taxon>
        <taxon>Streptosporangiales</taxon>
        <taxon>Thermomonosporaceae</taxon>
        <taxon>Actinomadura</taxon>
    </lineage>
</organism>
<gene>
    <name evidence="1" type="ORF">H4W34_000394</name>
</gene>
<dbReference type="InterPro" id="IPR011047">
    <property type="entry name" value="Quinoprotein_ADH-like_sf"/>
</dbReference>
<dbReference type="RefSeq" id="WP_192757551.1">
    <property type="nucleotide sequence ID" value="NZ_JADBDZ010000001.1"/>
</dbReference>
<evidence type="ECO:0008006" key="3">
    <source>
        <dbReference type="Google" id="ProtNLM"/>
    </source>
</evidence>
<keyword evidence="2" id="KW-1185">Reference proteome</keyword>
<comment type="caution">
    <text evidence="1">The sequence shown here is derived from an EMBL/GenBank/DDBJ whole genome shotgun (WGS) entry which is preliminary data.</text>
</comment>
<name>A0ABR9JJ36_9ACTN</name>
<sequence length="794" mass="86049">MTRDPDMERRIDECGRRGLLGALTAKLLFASAADGDADARDAVVEIARTPGHRRCGAARARIADWWDRTRDPVLRQAVLDTGAVAVANPARLRTLALHDRLGECGIWEADWAPGLLTDPDPDVRGRASDACLNASGTLLHFLWAACHRDSPLRDLLLRNDRTPPARFLDVLWAEWLETPDEALEEALSRWAVPSDDPRHAPLSVIALKTDPESMRAPDHHDALRDALALGDHPLCLKAAETIAHLGEPGLVDELCERALENPKLAGLCKERALAPSDPVRRGVFFLLTGQPAQYRALDPDGHGLALAYAAASKAERARVREAMLTAGELDLVRVITGDRARLSSMTDDEARYLAERLAHRHEWDELWTLVQDAPIANAVELIRLFDRWAPRGDDERRHFGALRATDPATVRAGLEALRSERRSANPHARLDVPGDPGMMSFSPGSPALAVRAGKNAVVVFDPSNGRITGRYEFDRPVKHLLHLGNGVLIVVERGRGRWGSDRLTRCANGSAEPLPATGGGPVSGEIVSLVAAGDGFAASTRAGYLLRGTAEDVTEVRRIATYRDDYLYADIVAAHRESGRIAVHGLHGLTVIDAATGDVAARRIGRLTYRAAFADADTLVITRPRASGDQLTRTSLPHGRLGLNFPLPDGWTLGPVALPVTGQVVVADGRGSLDFLDGERLTSVHRYTAPPDRVPARRLAASPREDFLAVGHRDGVELFDVRAGRVPDVARKPVADLVSRDLELVDAALADPATGGAARTALELVRACLDHRFRFDVEVGGTVRRAGGDHDIGL</sequence>
<protein>
    <recommendedName>
        <fullName evidence="3">HEAT repeat protein</fullName>
    </recommendedName>
</protein>
<dbReference type="Proteomes" id="UP000627838">
    <property type="component" value="Unassembled WGS sequence"/>
</dbReference>
<dbReference type="EMBL" id="JADBDZ010000001">
    <property type="protein sequence ID" value="MBE1530561.1"/>
    <property type="molecule type" value="Genomic_DNA"/>
</dbReference>
<proteinExistence type="predicted"/>
<dbReference type="SUPFAM" id="SSF50998">
    <property type="entry name" value="Quinoprotein alcohol dehydrogenase-like"/>
    <property type="match status" value="1"/>
</dbReference>
<reference evidence="1 2" key="1">
    <citation type="submission" date="2020-10" db="EMBL/GenBank/DDBJ databases">
        <title>Sequencing the genomes of 1000 actinobacteria strains.</title>
        <authorList>
            <person name="Klenk H.-P."/>
        </authorList>
    </citation>
    <scope>NUCLEOTIDE SEQUENCE [LARGE SCALE GENOMIC DNA]</scope>
    <source>
        <strain evidence="1 2">DSM 46744</strain>
    </source>
</reference>
<evidence type="ECO:0000313" key="2">
    <source>
        <dbReference type="Proteomes" id="UP000627838"/>
    </source>
</evidence>